<dbReference type="SUPFAM" id="SSF75304">
    <property type="entry name" value="Amidase signature (AS) enzymes"/>
    <property type="match status" value="1"/>
</dbReference>
<gene>
    <name evidence="2" type="ORF">Ocin01_19719</name>
</gene>
<protein>
    <submittedName>
        <fullName evidence="2">Vitamin D3 hydroxylase-associated protein</fullName>
    </submittedName>
</protein>
<dbReference type="GO" id="GO:0017064">
    <property type="term" value="F:fatty acid amide hydrolase activity"/>
    <property type="evidence" value="ECO:0007669"/>
    <property type="project" value="TreeGrafter"/>
</dbReference>
<evidence type="ECO:0000313" key="2">
    <source>
        <dbReference type="EMBL" id="ODM86963.1"/>
    </source>
</evidence>
<dbReference type="PANTHER" id="PTHR45847">
    <property type="entry name" value="FATTY ACID AMIDE HYDROLASE"/>
    <property type="match status" value="1"/>
</dbReference>
<dbReference type="InterPro" id="IPR023631">
    <property type="entry name" value="Amidase_dom"/>
</dbReference>
<sequence>MYGVTGRFPPRRFPPKVLLPQGPFSPFLGGMVFWGTFHGGKGPWGPLHGLPIAVKEDHDVEGMDTTMGFAKYSTKPAKENGNSGQNFVETGAVPVSNEKMAPGGSSQAPLLLWLEMELDSDWKLTEKGATQCVPEVDAQRGVPGFIAKNAEALSLVWKAILGNNIQNEFDPMTVPIPWNETLFTSTSKPHNRVFYFPRLLPSVSRHRFSYIRKMFDGEPVSPCLTGLVESFRNPEQMWKKDEKHTKRETISSAARRLVDEKPESAERNIIMENWRYHSKGRLFHQLLEDLR</sequence>
<evidence type="ECO:0000259" key="1">
    <source>
        <dbReference type="Pfam" id="PF01425"/>
    </source>
</evidence>
<accession>A0A1D2M1X0</accession>
<dbReference type="InterPro" id="IPR052096">
    <property type="entry name" value="Endocannabinoid_amidase"/>
</dbReference>
<proteinExistence type="predicted"/>
<feature type="domain" description="Amidase" evidence="1">
    <location>
        <begin position="43"/>
        <end position="99"/>
    </location>
</feature>
<organism evidence="2 3">
    <name type="scientific">Orchesella cincta</name>
    <name type="common">Springtail</name>
    <name type="synonym">Podura cincta</name>
    <dbReference type="NCBI Taxonomy" id="48709"/>
    <lineage>
        <taxon>Eukaryota</taxon>
        <taxon>Metazoa</taxon>
        <taxon>Ecdysozoa</taxon>
        <taxon>Arthropoda</taxon>
        <taxon>Hexapoda</taxon>
        <taxon>Collembola</taxon>
        <taxon>Entomobryomorpha</taxon>
        <taxon>Entomobryoidea</taxon>
        <taxon>Orchesellidae</taxon>
        <taxon>Orchesellinae</taxon>
        <taxon>Orchesella</taxon>
    </lineage>
</organism>
<dbReference type="InterPro" id="IPR036928">
    <property type="entry name" value="AS_sf"/>
</dbReference>
<evidence type="ECO:0000313" key="3">
    <source>
        <dbReference type="Proteomes" id="UP000094527"/>
    </source>
</evidence>
<comment type="caution">
    <text evidence="2">The sequence shown here is derived from an EMBL/GenBank/DDBJ whole genome shotgun (WGS) entry which is preliminary data.</text>
</comment>
<keyword evidence="3" id="KW-1185">Reference proteome</keyword>
<dbReference type="PANTHER" id="PTHR45847:SF6">
    <property type="entry name" value="FATTY ACID AMIDE HYDROLASE"/>
    <property type="match status" value="1"/>
</dbReference>
<dbReference type="EMBL" id="LJIJ01006611">
    <property type="protein sequence ID" value="ODM86963.1"/>
    <property type="molecule type" value="Genomic_DNA"/>
</dbReference>
<dbReference type="OrthoDB" id="6428749at2759"/>
<dbReference type="Pfam" id="PF01425">
    <property type="entry name" value="Amidase"/>
    <property type="match status" value="1"/>
</dbReference>
<dbReference type="GO" id="GO:0009062">
    <property type="term" value="P:fatty acid catabolic process"/>
    <property type="evidence" value="ECO:0007669"/>
    <property type="project" value="TreeGrafter"/>
</dbReference>
<dbReference type="AlphaFoldDB" id="A0A1D2M1X0"/>
<dbReference type="Gene3D" id="3.90.1300.10">
    <property type="entry name" value="Amidase signature (AS) domain"/>
    <property type="match status" value="2"/>
</dbReference>
<reference evidence="2 3" key="1">
    <citation type="journal article" date="2016" name="Genome Biol. Evol.">
        <title>Gene Family Evolution Reflects Adaptation to Soil Environmental Stressors in the Genome of the Collembolan Orchesella cincta.</title>
        <authorList>
            <person name="Faddeeva-Vakhrusheva A."/>
            <person name="Derks M.F."/>
            <person name="Anvar S.Y."/>
            <person name="Agamennone V."/>
            <person name="Suring W."/>
            <person name="Smit S."/>
            <person name="van Straalen N.M."/>
            <person name="Roelofs D."/>
        </authorList>
    </citation>
    <scope>NUCLEOTIDE SEQUENCE [LARGE SCALE GENOMIC DNA]</scope>
    <source>
        <tissue evidence="2">Mixed pool</tissue>
    </source>
</reference>
<dbReference type="GO" id="GO:0004040">
    <property type="term" value="F:amidase activity"/>
    <property type="evidence" value="ECO:0007669"/>
    <property type="project" value="TreeGrafter"/>
</dbReference>
<dbReference type="Proteomes" id="UP000094527">
    <property type="component" value="Unassembled WGS sequence"/>
</dbReference>
<name>A0A1D2M1X0_ORCCI</name>